<dbReference type="EMBL" id="CAJZBQ010000056">
    <property type="protein sequence ID" value="CAG9333542.1"/>
    <property type="molecule type" value="Genomic_DNA"/>
</dbReference>
<organism evidence="2 3">
    <name type="scientific">Blepharisma stoltei</name>
    <dbReference type="NCBI Taxonomy" id="1481888"/>
    <lineage>
        <taxon>Eukaryota</taxon>
        <taxon>Sar</taxon>
        <taxon>Alveolata</taxon>
        <taxon>Ciliophora</taxon>
        <taxon>Postciliodesmatophora</taxon>
        <taxon>Heterotrichea</taxon>
        <taxon>Heterotrichida</taxon>
        <taxon>Blepharismidae</taxon>
        <taxon>Blepharisma</taxon>
    </lineage>
</organism>
<dbReference type="AlphaFoldDB" id="A0AAU9K6A5"/>
<keyword evidence="1" id="KW-0175">Coiled coil</keyword>
<feature type="coiled-coil region" evidence="1">
    <location>
        <begin position="28"/>
        <end position="76"/>
    </location>
</feature>
<comment type="caution">
    <text evidence="2">The sequence shown here is derived from an EMBL/GenBank/DDBJ whole genome shotgun (WGS) entry which is preliminary data.</text>
</comment>
<keyword evidence="3" id="KW-1185">Reference proteome</keyword>
<sequence length="225" mass="25973">MAKELKNISEPIPYNNLVDLNKCYKLYLNDKAKEVEDSSKANAHLKEKHNSLLKQNQNLQSQIEQQTNSLKILENELTEKINYLLRLQRSVYQLGSLQNNEEEHSENFPQSNSPKIQNNQEKIIKLIDYFKELEIQKFALQKEHEILSSKIIESEHRAIEEIKCINCHQNFTLANNHNGACAYHPGRLNFFSCRGCGKDAYMTCCNKCTECLKGCKIGRHIGSSL</sequence>
<evidence type="ECO:0000256" key="1">
    <source>
        <dbReference type="SAM" id="Coils"/>
    </source>
</evidence>
<accession>A0AAU9K6A5</accession>
<evidence type="ECO:0000313" key="2">
    <source>
        <dbReference type="EMBL" id="CAG9333542.1"/>
    </source>
</evidence>
<protein>
    <recommendedName>
        <fullName evidence="4">C2H2-type domain-containing protein</fullName>
    </recommendedName>
</protein>
<evidence type="ECO:0008006" key="4">
    <source>
        <dbReference type="Google" id="ProtNLM"/>
    </source>
</evidence>
<evidence type="ECO:0000313" key="3">
    <source>
        <dbReference type="Proteomes" id="UP001162131"/>
    </source>
</evidence>
<dbReference type="Proteomes" id="UP001162131">
    <property type="component" value="Unassembled WGS sequence"/>
</dbReference>
<proteinExistence type="predicted"/>
<gene>
    <name evidence="2" type="ORF">BSTOLATCC_MIC58352</name>
</gene>
<name>A0AAU9K6A5_9CILI</name>
<reference evidence="2" key="1">
    <citation type="submission" date="2021-09" db="EMBL/GenBank/DDBJ databases">
        <authorList>
            <consortium name="AG Swart"/>
            <person name="Singh M."/>
            <person name="Singh A."/>
            <person name="Seah K."/>
            <person name="Emmerich C."/>
        </authorList>
    </citation>
    <scope>NUCLEOTIDE SEQUENCE</scope>
    <source>
        <strain evidence="2">ATCC30299</strain>
    </source>
</reference>